<dbReference type="Gene3D" id="2.130.10.80">
    <property type="entry name" value="Galactose oxidase/kelch, beta-propeller"/>
    <property type="match status" value="1"/>
</dbReference>
<dbReference type="PANTHER" id="PTHR32208">
    <property type="entry name" value="SECRETED PROTEIN-RELATED"/>
    <property type="match status" value="1"/>
</dbReference>
<evidence type="ECO:0000313" key="4">
    <source>
        <dbReference type="Proteomes" id="UP001056384"/>
    </source>
</evidence>
<dbReference type="InterPro" id="IPR011043">
    <property type="entry name" value="Gal_Oxase/kelch_b-propeller"/>
</dbReference>
<feature type="domain" description="Glyoxal oxidase N-terminal" evidence="2">
    <location>
        <begin position="291"/>
        <end position="368"/>
    </location>
</feature>
<feature type="chain" id="PRO_5040138423" evidence="1">
    <location>
        <begin position="19"/>
        <end position="401"/>
    </location>
</feature>
<dbReference type="Pfam" id="PF07250">
    <property type="entry name" value="Glyoxal_oxid_N"/>
    <property type="match status" value="1"/>
</dbReference>
<proteinExistence type="predicted"/>
<dbReference type="PANTHER" id="PTHR32208:SF68">
    <property type="entry name" value="GALACTOSE OXIDASE"/>
    <property type="match status" value="1"/>
</dbReference>
<keyword evidence="4" id="KW-1185">Reference proteome</keyword>
<evidence type="ECO:0000259" key="2">
    <source>
        <dbReference type="Pfam" id="PF07250"/>
    </source>
</evidence>
<dbReference type="InterPro" id="IPR037293">
    <property type="entry name" value="Gal_Oxidase_central_sf"/>
</dbReference>
<reference evidence="3" key="1">
    <citation type="submission" date="2022-06" db="EMBL/GenBank/DDBJ databases">
        <title>Complete genome sequences of two strains of the flax pathogen Septoria linicola.</title>
        <authorList>
            <person name="Lapalu N."/>
            <person name="Simon A."/>
            <person name="Demenou B."/>
            <person name="Paumier D."/>
            <person name="Guillot M.-P."/>
            <person name="Gout L."/>
            <person name="Valade R."/>
        </authorList>
    </citation>
    <scope>NUCLEOTIDE SEQUENCE</scope>
    <source>
        <strain evidence="3">SE15195</strain>
    </source>
</reference>
<organism evidence="3 4">
    <name type="scientific">Septoria linicola</name>
    <dbReference type="NCBI Taxonomy" id="215465"/>
    <lineage>
        <taxon>Eukaryota</taxon>
        <taxon>Fungi</taxon>
        <taxon>Dikarya</taxon>
        <taxon>Ascomycota</taxon>
        <taxon>Pezizomycotina</taxon>
        <taxon>Dothideomycetes</taxon>
        <taxon>Dothideomycetidae</taxon>
        <taxon>Mycosphaerellales</taxon>
        <taxon>Mycosphaerellaceae</taxon>
        <taxon>Septoria</taxon>
    </lineage>
</organism>
<sequence length="401" mass="42703">MALISIALLLTSASAVVAQNVGRWSSTIRFPAVPVAAAPLPGTNGQILVWSAFNPTEFESGKGRTQTAIFNPATGGVTQRTVNNTRHDTFCPGISFDFNGNLMVTGGNDASRSSIYSTQQRAWISTPDMRTPRGYQTSVTLSDGRIFQIGGSWVVPEFRGNKHGEIWDGQQWTSLPGARVDPILTADRGGNFRNDNHAMLFGWSNGSAISVGPSRAMVWYYTQGRGSFGAAGTRTGDGDAMCGVAAMYDAVAGKIHVASGSPDFENSEATSNSFIVTIGAPGTTASIERTTNMAFRRIFATSTILPDGQIFVVGGQSFGVPFSDNNAIMTPELWSPTTKTCTRMANHRVPRTYHSISVLMADGRVFVGRGGLCGGCNTNHLDAEIFTPPYLLCSDGRTAAT</sequence>
<protein>
    <submittedName>
        <fullName evidence="3">Galactose oxidase/kelch, beta-propeller, galactose oxidase, central domain superfamily</fullName>
    </submittedName>
</protein>
<dbReference type="AlphaFoldDB" id="A0A9Q9ATP5"/>
<evidence type="ECO:0000256" key="1">
    <source>
        <dbReference type="SAM" id="SignalP"/>
    </source>
</evidence>
<dbReference type="EMBL" id="CP099424">
    <property type="protein sequence ID" value="USW55234.1"/>
    <property type="molecule type" value="Genomic_DNA"/>
</dbReference>
<dbReference type="SUPFAM" id="SSF50965">
    <property type="entry name" value="Galactose oxidase, central domain"/>
    <property type="match status" value="1"/>
</dbReference>
<dbReference type="SMART" id="SM00612">
    <property type="entry name" value="Kelch"/>
    <property type="match status" value="2"/>
</dbReference>
<gene>
    <name evidence="3" type="ORF">Slin15195_G085530</name>
</gene>
<name>A0A9Q9ATP5_9PEZI</name>
<accession>A0A9Q9ATP5</accession>
<keyword evidence="1" id="KW-0732">Signal</keyword>
<evidence type="ECO:0000313" key="3">
    <source>
        <dbReference type="EMBL" id="USW55234.1"/>
    </source>
</evidence>
<dbReference type="InterPro" id="IPR006652">
    <property type="entry name" value="Kelch_1"/>
</dbReference>
<dbReference type="InterPro" id="IPR009880">
    <property type="entry name" value="Glyoxal_oxidase_N"/>
</dbReference>
<dbReference type="Proteomes" id="UP001056384">
    <property type="component" value="Chromosome 7"/>
</dbReference>
<feature type="signal peptide" evidence="1">
    <location>
        <begin position="1"/>
        <end position="18"/>
    </location>
</feature>